<dbReference type="PANTHER" id="PTHR12398:SF20">
    <property type="entry name" value="PROTEIN PHOSPHATASE 1 REGULATORY INHIBITOR SUBUNIT 2"/>
    <property type="match status" value="1"/>
</dbReference>
<proteinExistence type="predicted"/>
<geneLocation type="mitochondrion" evidence="2"/>
<sequence>MVDLKFNGAVMNFEDSGNASPLAGRSRPVRGILKVRSSPRGKAVKFDEANLDLNIRERPAERMKIDEPKTPFHYPNSDDGDDDLEMMDLADNENDDECKVRPTTRATPSIMQSAAIRITESALNRRHEWETSESEDAESMHVAPDRDRDFRARRRQHYNEFEAVKRFREAHAKDDDDDE</sequence>
<dbReference type="InterPro" id="IPR007062">
    <property type="entry name" value="PPI-2"/>
</dbReference>
<feature type="region of interest" description="Disordered" evidence="1">
    <location>
        <begin position="127"/>
        <end position="148"/>
    </location>
</feature>
<dbReference type="Pfam" id="PF04979">
    <property type="entry name" value="IPP-2"/>
    <property type="match status" value="1"/>
</dbReference>
<evidence type="ECO:0000313" key="3">
    <source>
        <dbReference type="Proteomes" id="UP000290189"/>
    </source>
</evidence>
<protein>
    <recommendedName>
        <fullName evidence="4">Protein phosphatase inhibitor 2</fullName>
    </recommendedName>
</protein>
<evidence type="ECO:0008006" key="4">
    <source>
        <dbReference type="Google" id="ProtNLM"/>
    </source>
</evidence>
<evidence type="ECO:0000313" key="2">
    <source>
        <dbReference type="EMBL" id="SPQ99979.1"/>
    </source>
</evidence>
<dbReference type="Proteomes" id="UP000290189">
    <property type="component" value="Unassembled WGS sequence"/>
</dbReference>
<reference evidence="2 3" key="1">
    <citation type="submission" date="2018-03" db="EMBL/GenBank/DDBJ databases">
        <authorList>
            <person name="Fogelqvist J."/>
        </authorList>
    </citation>
    <scope>NUCLEOTIDE SEQUENCE [LARGE SCALE GENOMIC DNA]</scope>
</reference>
<dbReference type="GO" id="GO:0004864">
    <property type="term" value="F:protein phosphatase inhibitor activity"/>
    <property type="evidence" value="ECO:0007669"/>
    <property type="project" value="InterPro"/>
</dbReference>
<dbReference type="AlphaFoldDB" id="A0A3P3YIM9"/>
<dbReference type="EMBL" id="OVEO01000013">
    <property type="protein sequence ID" value="SPQ99979.1"/>
    <property type="molecule type" value="Genomic_DNA"/>
</dbReference>
<organism evidence="2 3">
    <name type="scientific">Plasmodiophora brassicae</name>
    <name type="common">Clubroot disease agent</name>
    <dbReference type="NCBI Taxonomy" id="37360"/>
    <lineage>
        <taxon>Eukaryota</taxon>
        <taxon>Sar</taxon>
        <taxon>Rhizaria</taxon>
        <taxon>Endomyxa</taxon>
        <taxon>Phytomyxea</taxon>
        <taxon>Plasmodiophorida</taxon>
        <taxon>Plasmodiophoridae</taxon>
        <taxon>Plasmodiophora</taxon>
    </lineage>
</organism>
<evidence type="ECO:0000256" key="1">
    <source>
        <dbReference type="SAM" id="MobiDB-lite"/>
    </source>
</evidence>
<name>A0A3P3YIM9_PLABS</name>
<dbReference type="Gene3D" id="6.10.250.1050">
    <property type="match status" value="1"/>
</dbReference>
<dbReference type="PANTHER" id="PTHR12398">
    <property type="entry name" value="PROTEIN PHOSPHATASE INHIBITOR"/>
    <property type="match status" value="1"/>
</dbReference>
<accession>A0A3P3YIM9</accession>
<dbReference type="GO" id="GO:0009966">
    <property type="term" value="P:regulation of signal transduction"/>
    <property type="evidence" value="ECO:0007669"/>
    <property type="project" value="InterPro"/>
</dbReference>
<gene>
    <name evidence="2" type="ORF">PLBR_LOCUS7194</name>
</gene>
<keyword evidence="2" id="KW-0496">Mitochondrion</keyword>